<protein>
    <submittedName>
        <fullName evidence="3">Uncharacterized protein</fullName>
    </submittedName>
</protein>
<sequence length="519" mass="56138">MGEIQDEAQDLLRRCNQLLSELDQFEQLLTGTKKPPVYGHRTLMQDTQAEKRFIERLLLDSPESGGRIKHQLSSTNLASYEAIWATVKQCRGLVALRQTFWRNPSEPKPSHRGLSPASKAAADRKKTRDGVLVDAVVEGGAEWVKVSAISERQLIFQMARQGWHNDSDSDSDDEDSGRPGPGAIDLDDDSDDDEDEVGIVKTARALARAARANRYKYRHPRVRLVLVKITEGRIKEVDALLARIRSSTGIELETSSTTTTSSSSSSPAPSPSPSPTLTTLLHDATHAFTPTLNIDCTLLVALASDISHSRVAPQPWYPGAVRAQIRDEASSALLPRALYPALAGRQLVCTAAAARRMREIVATIGTETEVARAGILLDGGGGDELDAGEAVTAAEAEGAPPSLLDQLQALSIHAVPADLQLPIRIVQTPYDDADPSAQDPDPALPPVARAVAAKLTPINRSIFLYGWAVGATTLSSNGTVARQIEGLVERHRTRDDEVGPDVWVCPVARSLVAKRGRRE</sequence>
<dbReference type="EMBL" id="ML995495">
    <property type="protein sequence ID" value="KAF2138709.1"/>
    <property type="molecule type" value="Genomic_DNA"/>
</dbReference>
<dbReference type="AlphaFoldDB" id="A0A6A6B3D6"/>
<keyword evidence="4" id="KW-1185">Reference proteome</keyword>
<keyword evidence="1" id="KW-0175">Coiled coil</keyword>
<evidence type="ECO:0000313" key="3">
    <source>
        <dbReference type="EMBL" id="KAF2138709.1"/>
    </source>
</evidence>
<feature type="region of interest" description="Disordered" evidence="2">
    <location>
        <begin position="102"/>
        <end position="125"/>
    </location>
</feature>
<dbReference type="OrthoDB" id="441890at2759"/>
<feature type="non-terminal residue" evidence="3">
    <location>
        <position position="519"/>
    </location>
</feature>
<dbReference type="PANTHER" id="PTHR13379">
    <property type="entry name" value="UNCHARACTERIZED DUF1308"/>
    <property type="match status" value="1"/>
</dbReference>
<feature type="region of interest" description="Disordered" evidence="2">
    <location>
        <begin position="161"/>
        <end position="195"/>
    </location>
</feature>
<dbReference type="GeneID" id="54295855"/>
<evidence type="ECO:0000256" key="1">
    <source>
        <dbReference type="SAM" id="Coils"/>
    </source>
</evidence>
<dbReference type="RefSeq" id="XP_033394422.1">
    <property type="nucleotide sequence ID" value="XM_033538359.1"/>
</dbReference>
<name>A0A6A6B3D6_9PEZI</name>
<gene>
    <name evidence="3" type="ORF">K452DRAFT_255486</name>
</gene>
<feature type="region of interest" description="Disordered" evidence="2">
    <location>
        <begin position="252"/>
        <end position="278"/>
    </location>
</feature>
<organism evidence="3 4">
    <name type="scientific">Aplosporella prunicola CBS 121167</name>
    <dbReference type="NCBI Taxonomy" id="1176127"/>
    <lineage>
        <taxon>Eukaryota</taxon>
        <taxon>Fungi</taxon>
        <taxon>Dikarya</taxon>
        <taxon>Ascomycota</taxon>
        <taxon>Pezizomycotina</taxon>
        <taxon>Dothideomycetes</taxon>
        <taxon>Dothideomycetes incertae sedis</taxon>
        <taxon>Botryosphaeriales</taxon>
        <taxon>Aplosporellaceae</taxon>
        <taxon>Aplosporella</taxon>
    </lineage>
</organism>
<accession>A0A6A6B3D6</accession>
<reference evidence="3" key="1">
    <citation type="journal article" date="2020" name="Stud. Mycol.">
        <title>101 Dothideomycetes genomes: a test case for predicting lifestyles and emergence of pathogens.</title>
        <authorList>
            <person name="Haridas S."/>
            <person name="Albert R."/>
            <person name="Binder M."/>
            <person name="Bloem J."/>
            <person name="Labutti K."/>
            <person name="Salamov A."/>
            <person name="Andreopoulos B."/>
            <person name="Baker S."/>
            <person name="Barry K."/>
            <person name="Bills G."/>
            <person name="Bluhm B."/>
            <person name="Cannon C."/>
            <person name="Castanera R."/>
            <person name="Culley D."/>
            <person name="Daum C."/>
            <person name="Ezra D."/>
            <person name="Gonzalez J."/>
            <person name="Henrissat B."/>
            <person name="Kuo A."/>
            <person name="Liang C."/>
            <person name="Lipzen A."/>
            <person name="Lutzoni F."/>
            <person name="Magnuson J."/>
            <person name="Mondo S."/>
            <person name="Nolan M."/>
            <person name="Ohm R."/>
            <person name="Pangilinan J."/>
            <person name="Park H.-J."/>
            <person name="Ramirez L."/>
            <person name="Alfaro M."/>
            <person name="Sun H."/>
            <person name="Tritt A."/>
            <person name="Yoshinaga Y."/>
            <person name="Zwiers L.-H."/>
            <person name="Turgeon B."/>
            <person name="Goodwin S."/>
            <person name="Spatafora J."/>
            <person name="Crous P."/>
            <person name="Grigoriev I."/>
        </authorList>
    </citation>
    <scope>NUCLEOTIDE SEQUENCE</scope>
    <source>
        <strain evidence="3">CBS 121167</strain>
    </source>
</reference>
<proteinExistence type="predicted"/>
<dbReference type="PANTHER" id="PTHR13379:SF0">
    <property type="entry name" value="UPF0415 PROTEIN C7ORF25"/>
    <property type="match status" value="1"/>
</dbReference>
<feature type="compositionally biased region" description="Low complexity" evidence="2">
    <location>
        <begin position="254"/>
        <end position="267"/>
    </location>
</feature>
<feature type="compositionally biased region" description="Acidic residues" evidence="2">
    <location>
        <begin position="185"/>
        <end position="195"/>
    </location>
</feature>
<evidence type="ECO:0000313" key="4">
    <source>
        <dbReference type="Proteomes" id="UP000799438"/>
    </source>
</evidence>
<feature type="coiled-coil region" evidence="1">
    <location>
        <begin position="1"/>
        <end position="28"/>
    </location>
</feature>
<dbReference type="Proteomes" id="UP000799438">
    <property type="component" value="Unassembled WGS sequence"/>
</dbReference>
<evidence type="ECO:0000256" key="2">
    <source>
        <dbReference type="SAM" id="MobiDB-lite"/>
    </source>
</evidence>